<dbReference type="Gene3D" id="1.10.1220.10">
    <property type="entry name" value="Met repressor-like"/>
    <property type="match status" value="1"/>
</dbReference>
<evidence type="ECO:0000259" key="2">
    <source>
        <dbReference type="Pfam" id="PF01402"/>
    </source>
</evidence>
<dbReference type="CDD" id="cd21631">
    <property type="entry name" value="RHH_CopG_NikR-like"/>
    <property type="match status" value="1"/>
</dbReference>
<organism evidence="3">
    <name type="scientific">uncultured haloarchaeon</name>
    <dbReference type="NCBI Taxonomy" id="160804"/>
    <lineage>
        <taxon>Archaea</taxon>
        <taxon>Methanobacteriati</taxon>
        <taxon>Methanobacteriota</taxon>
        <taxon>Stenosarchaea group</taxon>
        <taxon>Halobacteria</taxon>
        <taxon>Halobacteriales</taxon>
        <taxon>Halobacteriaceae</taxon>
        <taxon>environmental samples</taxon>
    </lineage>
</organism>
<dbReference type="Pfam" id="PF01402">
    <property type="entry name" value="RHH_1"/>
    <property type="match status" value="1"/>
</dbReference>
<evidence type="ECO:0000313" key="3">
    <source>
        <dbReference type="EMBL" id="AKY04321.1"/>
    </source>
</evidence>
<accession>A0A0K1YB36</accession>
<evidence type="ECO:0000256" key="1">
    <source>
        <dbReference type="SAM" id="MobiDB-lite"/>
    </source>
</evidence>
<feature type="compositionally biased region" description="Basic and acidic residues" evidence="1">
    <location>
        <begin position="68"/>
        <end position="81"/>
    </location>
</feature>
<dbReference type="EMBL" id="KT322178">
    <property type="protein sequence ID" value="AKY04321.1"/>
    <property type="molecule type" value="Genomic_DNA"/>
</dbReference>
<feature type="region of interest" description="Disordered" evidence="1">
    <location>
        <begin position="68"/>
        <end position="94"/>
    </location>
</feature>
<dbReference type="InterPro" id="IPR010985">
    <property type="entry name" value="Ribbon_hlx_hlx"/>
</dbReference>
<sequence>MPRRQTTIRLTESLVDELDREADEQGITRSEHIRQILSERHETTVNAHRLEKIEDRLHQYEDRLTDVESRLRHQEQQHSKETQSLSHRVIEWVK</sequence>
<dbReference type="GO" id="GO:0006355">
    <property type="term" value="P:regulation of DNA-templated transcription"/>
    <property type="evidence" value="ECO:0007669"/>
    <property type="project" value="InterPro"/>
</dbReference>
<reference evidence="3" key="1">
    <citation type="journal article" date="2015" name="BMC Genomics">
        <title>Diversity of the cell-wall associated genomic island of the archaeon Haloquadratum walsbyi.</title>
        <authorList>
            <person name="Martin-Cuadrado A.B."/>
            <person name="Pasic L."/>
            <person name="Rodriguez-Valera F."/>
        </authorList>
    </citation>
    <scope>NUCLEOTIDE SEQUENCE</scope>
</reference>
<dbReference type="InterPro" id="IPR002145">
    <property type="entry name" value="CopG"/>
</dbReference>
<dbReference type="SUPFAM" id="SSF47598">
    <property type="entry name" value="Ribbon-helix-helix"/>
    <property type="match status" value="1"/>
</dbReference>
<feature type="domain" description="Ribbon-helix-helix protein CopG" evidence="2">
    <location>
        <begin position="5"/>
        <end position="43"/>
    </location>
</feature>
<dbReference type="InterPro" id="IPR013321">
    <property type="entry name" value="Arc_rbn_hlx_hlx"/>
</dbReference>
<protein>
    <recommendedName>
        <fullName evidence="2">Ribbon-helix-helix protein CopG domain-containing protein</fullName>
    </recommendedName>
</protein>
<name>A0A0K1YB36_9EURY</name>
<proteinExistence type="predicted"/>
<dbReference type="AlphaFoldDB" id="A0A0K1YB36"/>